<evidence type="ECO:0000256" key="2">
    <source>
        <dbReference type="SAM" id="Phobius"/>
    </source>
</evidence>
<feature type="region of interest" description="Disordered" evidence="1">
    <location>
        <begin position="177"/>
        <end position="199"/>
    </location>
</feature>
<dbReference type="RefSeq" id="WP_007336646.1">
    <property type="nucleotide sequence ID" value="NZ_AMWG01000027.1"/>
</dbReference>
<comment type="caution">
    <text evidence="3">The sequence shown here is derived from an EMBL/GenBank/DDBJ whole genome shotgun (WGS) entry which is preliminary data.</text>
</comment>
<keyword evidence="2" id="KW-0472">Membrane</keyword>
<reference evidence="3 4" key="1">
    <citation type="journal article" date="2013" name="Mar. Genomics">
        <title>Expression of sulfatases in Rhodopirellula baltica and the diversity of sulfatases in the genus Rhodopirellula.</title>
        <authorList>
            <person name="Wegner C.E."/>
            <person name="Richter-Heitmann T."/>
            <person name="Klindworth A."/>
            <person name="Klockow C."/>
            <person name="Richter M."/>
            <person name="Achstetter T."/>
            <person name="Glockner F.O."/>
            <person name="Harder J."/>
        </authorList>
    </citation>
    <scope>NUCLEOTIDE SEQUENCE [LARGE SCALE GENOMIC DNA]</scope>
    <source>
        <strain evidence="3 4">SWK14</strain>
    </source>
</reference>
<protein>
    <submittedName>
        <fullName evidence="3">Uncharacterized protein</fullName>
    </submittedName>
</protein>
<accession>L7CLX4</accession>
<evidence type="ECO:0000256" key="1">
    <source>
        <dbReference type="SAM" id="MobiDB-lite"/>
    </source>
</evidence>
<dbReference type="Proteomes" id="UP000010959">
    <property type="component" value="Unassembled WGS sequence"/>
</dbReference>
<keyword evidence="2" id="KW-0812">Transmembrane</keyword>
<dbReference type="EMBL" id="AMWG01000027">
    <property type="protein sequence ID" value="ELP34622.1"/>
    <property type="molecule type" value="Genomic_DNA"/>
</dbReference>
<keyword evidence="2" id="KW-1133">Transmembrane helix</keyword>
<feature type="transmembrane region" description="Helical" evidence="2">
    <location>
        <begin position="7"/>
        <end position="27"/>
    </location>
</feature>
<evidence type="ECO:0000313" key="4">
    <source>
        <dbReference type="Proteomes" id="UP000010959"/>
    </source>
</evidence>
<feature type="compositionally biased region" description="Polar residues" evidence="1">
    <location>
        <begin position="188"/>
        <end position="199"/>
    </location>
</feature>
<dbReference type="AlphaFoldDB" id="L7CLX4"/>
<sequence length="199" mass="22257">MKRLRRLTVVEWLTILGVMLVLGGLLLPDSATTTRWRLEERARDFTSVSVARLADETIVAMDVDITGTWTCSHRLNRSEFTFSPRPDGQFNVDFSRSGCLGGCQLRRTASIDRGVIGLDAAVAEYLPRTYNTLYVIRVHGAVYLLPAEWLSDFERELDADAGGWEWYVFRRGNDANEPSNAPEHASRAFSNGQSTARAG</sequence>
<organism evidence="3 4">
    <name type="scientific">Rhodopirellula baltica SWK14</name>
    <dbReference type="NCBI Taxonomy" id="993516"/>
    <lineage>
        <taxon>Bacteria</taxon>
        <taxon>Pseudomonadati</taxon>
        <taxon>Planctomycetota</taxon>
        <taxon>Planctomycetia</taxon>
        <taxon>Pirellulales</taxon>
        <taxon>Pirellulaceae</taxon>
        <taxon>Rhodopirellula</taxon>
    </lineage>
</organism>
<gene>
    <name evidence="3" type="ORF">RBSWK_01454</name>
</gene>
<evidence type="ECO:0000313" key="3">
    <source>
        <dbReference type="EMBL" id="ELP34622.1"/>
    </source>
</evidence>
<name>L7CLX4_RHOBT</name>
<proteinExistence type="predicted"/>
<dbReference type="PATRIC" id="fig|993516.3.peg.1534"/>